<dbReference type="InterPro" id="IPR023170">
    <property type="entry name" value="HhH_base_excis_C"/>
</dbReference>
<evidence type="ECO:0000256" key="7">
    <source>
        <dbReference type="ARBA" id="ARBA00023014"/>
    </source>
</evidence>
<evidence type="ECO:0000256" key="6">
    <source>
        <dbReference type="ARBA" id="ARBA00023004"/>
    </source>
</evidence>
<comment type="cofactor">
    <cofactor evidence="12">
        <name>[4Fe-4S] cluster</name>
        <dbReference type="ChEBI" id="CHEBI:49883"/>
    </cofactor>
    <text evidence="12">Binds 1 [4Fe-4S] cluster.</text>
</comment>
<evidence type="ECO:0000256" key="8">
    <source>
        <dbReference type="ARBA" id="ARBA00023125"/>
    </source>
</evidence>
<evidence type="ECO:0000256" key="12">
    <source>
        <dbReference type="HAMAP-Rule" id="MF_00942"/>
    </source>
</evidence>
<evidence type="ECO:0000313" key="15">
    <source>
        <dbReference type="Proteomes" id="UP000184233"/>
    </source>
</evidence>
<comment type="catalytic activity">
    <reaction evidence="12">
        <text>2'-deoxyribonucleotide-(2'-deoxyribose 5'-phosphate)-2'-deoxyribonucleotide-DNA = a 3'-end 2'-deoxyribonucleotide-(2,3-dehydro-2,3-deoxyribose 5'-phosphate)-DNA + a 5'-end 5'-phospho-2'-deoxyribonucleoside-DNA + H(+)</text>
        <dbReference type="Rhea" id="RHEA:66592"/>
        <dbReference type="Rhea" id="RHEA-COMP:13180"/>
        <dbReference type="Rhea" id="RHEA-COMP:16897"/>
        <dbReference type="Rhea" id="RHEA-COMP:17067"/>
        <dbReference type="ChEBI" id="CHEBI:15378"/>
        <dbReference type="ChEBI" id="CHEBI:136412"/>
        <dbReference type="ChEBI" id="CHEBI:157695"/>
        <dbReference type="ChEBI" id="CHEBI:167181"/>
        <dbReference type="EC" id="4.2.99.18"/>
    </reaction>
</comment>
<dbReference type="InterPro" id="IPR000445">
    <property type="entry name" value="HhH_motif"/>
</dbReference>
<dbReference type="InterPro" id="IPR003265">
    <property type="entry name" value="HhH-GPD_domain"/>
</dbReference>
<dbReference type="STRING" id="1895771.BGO89_01665"/>
<keyword evidence="11 12" id="KW-0326">Glycosidase</keyword>
<evidence type="ECO:0000256" key="10">
    <source>
        <dbReference type="ARBA" id="ARBA00023239"/>
    </source>
</evidence>
<dbReference type="SUPFAM" id="SSF48150">
    <property type="entry name" value="DNA-glycosylase"/>
    <property type="match status" value="1"/>
</dbReference>
<proteinExistence type="inferred from homology"/>
<evidence type="ECO:0000256" key="1">
    <source>
        <dbReference type="ARBA" id="ARBA00008343"/>
    </source>
</evidence>
<dbReference type="GO" id="GO:0140078">
    <property type="term" value="F:class I DNA-(apurinic or apyrimidinic site) endonuclease activity"/>
    <property type="evidence" value="ECO:0007669"/>
    <property type="project" value="UniProtKB-EC"/>
</dbReference>
<reference evidence="14 15" key="1">
    <citation type="submission" date="2016-09" db="EMBL/GenBank/DDBJ databases">
        <title>Genome-resolved meta-omics ties microbial dynamics to process performance in biotechnology for thiocyanate degradation.</title>
        <authorList>
            <person name="Kantor R.S."/>
            <person name="Huddy R.J."/>
            <person name="Iyer R."/>
            <person name="Thomas B.C."/>
            <person name="Brown C.T."/>
            <person name="Anantharaman K."/>
            <person name="Tringe S."/>
            <person name="Hettich R.L."/>
            <person name="Harrison S.T."/>
            <person name="Banfield J.F."/>
        </authorList>
    </citation>
    <scope>NUCLEOTIDE SEQUENCE [LARGE SCALE GENOMIC DNA]</scope>
    <source>
        <strain evidence="14">59-99</strain>
    </source>
</reference>
<evidence type="ECO:0000256" key="4">
    <source>
        <dbReference type="ARBA" id="ARBA00022763"/>
    </source>
</evidence>
<keyword evidence="5 12" id="KW-0378">Hydrolase</keyword>
<dbReference type="InterPro" id="IPR004035">
    <property type="entry name" value="Endouclease-III_FeS-bd_BS"/>
</dbReference>
<organism evidence="14 15">
    <name type="scientific">Candidatus Kapaibacterium thiocyanatum</name>
    <dbReference type="NCBI Taxonomy" id="1895771"/>
    <lineage>
        <taxon>Bacteria</taxon>
        <taxon>Pseudomonadati</taxon>
        <taxon>Candidatus Kapaibacteriota</taxon>
        <taxon>Candidatus Kapaibacteriia</taxon>
        <taxon>Candidatus Kapaibacteriales</taxon>
        <taxon>Candidatus Kapaibacteriaceae</taxon>
        <taxon>Candidatus Kapaibacterium</taxon>
    </lineage>
</organism>
<feature type="domain" description="HhH-GPD" evidence="13">
    <location>
        <begin position="46"/>
        <end position="193"/>
    </location>
</feature>
<dbReference type="CDD" id="cd00056">
    <property type="entry name" value="ENDO3c"/>
    <property type="match status" value="1"/>
</dbReference>
<dbReference type="Proteomes" id="UP000184233">
    <property type="component" value="Unassembled WGS sequence"/>
</dbReference>
<dbReference type="FunFam" id="1.10.1670.10:FF:000001">
    <property type="entry name" value="Endonuclease III"/>
    <property type="match status" value="1"/>
</dbReference>
<feature type="binding site" evidence="12">
    <location>
        <position position="211"/>
    </location>
    <ligand>
        <name>[4Fe-4S] cluster</name>
        <dbReference type="ChEBI" id="CHEBI:49883"/>
    </ligand>
</feature>
<keyword evidence="4 12" id="KW-0227">DNA damage</keyword>
<keyword evidence="6 12" id="KW-0408">Iron</keyword>
<evidence type="ECO:0000256" key="5">
    <source>
        <dbReference type="ARBA" id="ARBA00022801"/>
    </source>
</evidence>
<evidence type="ECO:0000256" key="11">
    <source>
        <dbReference type="ARBA" id="ARBA00023295"/>
    </source>
</evidence>
<evidence type="ECO:0000313" key="14">
    <source>
        <dbReference type="EMBL" id="OJX61310.1"/>
    </source>
</evidence>
<dbReference type="EMBL" id="MKVH01000002">
    <property type="protein sequence ID" value="OJX61310.1"/>
    <property type="molecule type" value="Genomic_DNA"/>
</dbReference>
<comment type="function">
    <text evidence="12">DNA repair enzyme that has both DNA N-glycosylase activity and AP-lyase activity. The DNA N-glycosylase activity releases various damaged pyrimidines from DNA by cleaving the N-glycosidic bond, leaving an AP (apurinic/apyrimidinic) site. The AP-lyase activity cleaves the phosphodiester bond 3' to the AP site by a beta-elimination, leaving a 3'-terminal unsaturated sugar and a product with a terminal 5'-phosphate.</text>
</comment>
<keyword evidence="7 12" id="KW-0411">Iron-sulfur</keyword>
<keyword evidence="14" id="KW-0255">Endonuclease</keyword>
<dbReference type="Pfam" id="PF00633">
    <property type="entry name" value="HHH"/>
    <property type="match status" value="1"/>
</dbReference>
<dbReference type="HAMAP" id="MF_00942">
    <property type="entry name" value="Nth"/>
    <property type="match status" value="1"/>
</dbReference>
<keyword evidence="9 12" id="KW-0234">DNA repair</keyword>
<feature type="binding site" evidence="12">
    <location>
        <position position="195"/>
    </location>
    <ligand>
        <name>[4Fe-4S] cluster</name>
        <dbReference type="ChEBI" id="CHEBI:49883"/>
    </ligand>
</feature>
<dbReference type="GO" id="GO:0051539">
    <property type="term" value="F:4 iron, 4 sulfur cluster binding"/>
    <property type="evidence" value="ECO:0007669"/>
    <property type="project" value="UniProtKB-UniRule"/>
</dbReference>
<sequence length="220" mass="24708">MAKRESRAARRTRLASIINILGKTYPDAKAGLDFTNALELLVATIMSAQCTDERVNIVTKSLFKKYRTPEDYLLVPAEELEEDIRSTGFYKNKAKNIRGCCAKLIDDFDGEVPATLEELVSLPGVGRKTANCVLSNYYGIPGITVDTHVIRISNLLKLVDDTDPVRIEFTLMDLMEPELWNSFNHRIITHGRRTCIARRPRCSECTITALCPSAFMPGHK</sequence>
<name>A0A1M3L6W5_9BACT</name>
<dbReference type="Gene3D" id="1.10.1670.10">
    <property type="entry name" value="Helix-hairpin-Helix base-excision DNA repair enzymes (C-terminal)"/>
    <property type="match status" value="1"/>
</dbReference>
<dbReference type="InterPro" id="IPR011257">
    <property type="entry name" value="DNA_glycosylase"/>
</dbReference>
<feature type="binding site" evidence="12">
    <location>
        <position position="202"/>
    </location>
    <ligand>
        <name>[4Fe-4S] cluster</name>
        <dbReference type="ChEBI" id="CHEBI:49883"/>
    </ligand>
</feature>
<comment type="caution">
    <text evidence="14">The sequence shown here is derived from an EMBL/GenBank/DDBJ whole genome shotgun (WGS) entry which is preliminary data.</text>
</comment>
<protein>
    <recommendedName>
        <fullName evidence="12">Endonuclease III</fullName>
        <ecNumber evidence="12">4.2.99.18</ecNumber>
    </recommendedName>
    <alternativeName>
        <fullName evidence="12">DNA-(apurinic or apyrimidinic site) lyase</fullName>
    </alternativeName>
</protein>
<dbReference type="Pfam" id="PF00730">
    <property type="entry name" value="HhH-GPD"/>
    <property type="match status" value="1"/>
</dbReference>
<dbReference type="GO" id="GO:0003677">
    <property type="term" value="F:DNA binding"/>
    <property type="evidence" value="ECO:0007669"/>
    <property type="project" value="UniProtKB-UniRule"/>
</dbReference>
<evidence type="ECO:0000256" key="9">
    <source>
        <dbReference type="ARBA" id="ARBA00023204"/>
    </source>
</evidence>
<comment type="similarity">
    <text evidence="1 12">Belongs to the Nth/MutY family.</text>
</comment>
<dbReference type="GO" id="GO:0046872">
    <property type="term" value="F:metal ion binding"/>
    <property type="evidence" value="ECO:0007669"/>
    <property type="project" value="UniProtKB-KW"/>
</dbReference>
<dbReference type="GO" id="GO:0006285">
    <property type="term" value="P:base-excision repair, AP site formation"/>
    <property type="evidence" value="ECO:0007669"/>
    <property type="project" value="TreeGrafter"/>
</dbReference>
<dbReference type="NCBIfam" id="TIGR01083">
    <property type="entry name" value="nth"/>
    <property type="match status" value="1"/>
</dbReference>
<keyword evidence="2 12" id="KW-0004">4Fe-4S</keyword>
<dbReference type="PANTHER" id="PTHR10359:SF18">
    <property type="entry name" value="ENDONUCLEASE III"/>
    <property type="match status" value="1"/>
</dbReference>
<dbReference type="AlphaFoldDB" id="A0A1M3L6W5"/>
<accession>A0A1M3L6W5</accession>
<dbReference type="PIRSF" id="PIRSF001435">
    <property type="entry name" value="Nth"/>
    <property type="match status" value="1"/>
</dbReference>
<gene>
    <name evidence="12" type="primary">nth</name>
    <name evidence="14" type="ORF">BGO89_01665</name>
</gene>
<keyword evidence="10 12" id="KW-0456">Lyase</keyword>
<keyword evidence="8 12" id="KW-0238">DNA-binding</keyword>
<dbReference type="InterPro" id="IPR003651">
    <property type="entry name" value="Endonuclease3_FeS-loop_motif"/>
</dbReference>
<evidence type="ECO:0000259" key="13">
    <source>
        <dbReference type="SMART" id="SM00478"/>
    </source>
</evidence>
<dbReference type="FunFam" id="1.10.340.30:FF:000001">
    <property type="entry name" value="Endonuclease III"/>
    <property type="match status" value="1"/>
</dbReference>
<keyword evidence="3 12" id="KW-0479">Metal-binding</keyword>
<dbReference type="EC" id="4.2.99.18" evidence="12"/>
<dbReference type="InterPro" id="IPR005759">
    <property type="entry name" value="Nth"/>
</dbReference>
<dbReference type="PROSITE" id="PS00764">
    <property type="entry name" value="ENDONUCLEASE_III_1"/>
    <property type="match status" value="1"/>
</dbReference>
<dbReference type="SMART" id="SM00478">
    <property type="entry name" value="ENDO3c"/>
    <property type="match status" value="1"/>
</dbReference>
<evidence type="ECO:0000256" key="3">
    <source>
        <dbReference type="ARBA" id="ARBA00022723"/>
    </source>
</evidence>
<dbReference type="PANTHER" id="PTHR10359">
    <property type="entry name" value="A/G-SPECIFIC ADENINE GLYCOSYLASE/ENDONUCLEASE III"/>
    <property type="match status" value="1"/>
</dbReference>
<dbReference type="Gene3D" id="1.10.340.30">
    <property type="entry name" value="Hypothetical protein, domain 2"/>
    <property type="match status" value="1"/>
</dbReference>
<evidence type="ECO:0000256" key="2">
    <source>
        <dbReference type="ARBA" id="ARBA00022485"/>
    </source>
</evidence>
<dbReference type="SMART" id="SM00525">
    <property type="entry name" value="FES"/>
    <property type="match status" value="1"/>
</dbReference>
<feature type="binding site" evidence="12">
    <location>
        <position position="205"/>
    </location>
    <ligand>
        <name>[4Fe-4S] cluster</name>
        <dbReference type="ChEBI" id="CHEBI:49883"/>
    </ligand>
</feature>
<keyword evidence="14" id="KW-0540">Nuclease</keyword>
<dbReference type="GO" id="GO:0019104">
    <property type="term" value="F:DNA N-glycosylase activity"/>
    <property type="evidence" value="ECO:0007669"/>
    <property type="project" value="UniProtKB-UniRule"/>
</dbReference>